<feature type="region of interest" description="Disordered" evidence="6">
    <location>
        <begin position="338"/>
        <end position="402"/>
    </location>
</feature>
<dbReference type="GO" id="GO:0004674">
    <property type="term" value="F:protein serine/threonine kinase activity"/>
    <property type="evidence" value="ECO:0007669"/>
    <property type="project" value="UniProtKB-KW"/>
</dbReference>
<evidence type="ECO:0000256" key="7">
    <source>
        <dbReference type="SAM" id="Phobius"/>
    </source>
</evidence>
<dbReference type="PROSITE" id="PS50011">
    <property type="entry name" value="PROTEIN_KINASE_DOM"/>
    <property type="match status" value="1"/>
</dbReference>
<comment type="caution">
    <text evidence="10">The sequence shown here is derived from an EMBL/GenBank/DDBJ whole genome shotgun (WGS) entry which is preliminary data.</text>
</comment>
<sequence length="800" mass="84424">MSYMNPVDPEKPADPEAAGTPEPTEPPEGDLVDGRYSIRRRIADGGMATVYEAQDVRLDRTVALKVMHTRLAQGPNREAFMRHFRREAQSAARIANPHIVQVYDFGQWHGLDFLVMEYVDGCNLRHVLHERGRFTVDQTLHVIGETLDGLTAAHGQGVVHRDIKPENILINTRGHVQITDFGLAKAASQTTMATTGMLLGTAAYLAPEMIESNLATPQGDLYSVGIMAWELLCGVVPFDCDNSMTMVFKHVNEDVPDVASIYPDVPAPVNDFIRHLTMRDMERRPADAAAALAEFEQMRESLSAEQLGWRAQEAPSPEALAGTTKLGQVAQRARIASPIGATGSDADNADNAAGTDAAEGNGIGGADTAGSANPTGRANTAADTASTASTASTDSATAHDASVDDADATVPLATTTVPIMRDDGMNATALLPQDDLPTMAIRDDASDSATAPANTLETTPATPPLPPATPAHDRRHSARRLVVTVLLVLVLLAGCSAVWWFFSGPGSYRVLPAAQDVPCDASTASCTLTNANWDNYRALLDDEGIAYQVTERNDDSVPAGSIISTSPSLVGSHVSIRGGIVDVVVSQGAVQLTVPSDLLDASTADGKDPLAALAATGFTNVQHDESADQYSLTVPQGAAISVTPAPGSTVDHNTTVTVVLSKGLKPITFPDVVGKTRTEAESTLAPDNLTITWKQEYSDSVEEGTVISASAAAGDALHWGDSVTITVSKGPQMATVPDVVGSSYDDAEKTLTALGFKVEKKTTILGNWTDQVRQQSVDAGTSVRIHNTDGTPTVITLTVV</sequence>
<feature type="region of interest" description="Disordered" evidence="6">
    <location>
        <begin position="446"/>
        <end position="474"/>
    </location>
</feature>
<feature type="domain" description="Protein kinase" evidence="8">
    <location>
        <begin position="36"/>
        <end position="296"/>
    </location>
</feature>
<feature type="compositionally biased region" description="Low complexity" evidence="6">
    <location>
        <begin position="449"/>
        <end position="460"/>
    </location>
</feature>
<dbReference type="PROSITE" id="PS00108">
    <property type="entry name" value="PROTEIN_KINASE_ST"/>
    <property type="match status" value="1"/>
</dbReference>
<dbReference type="Gene3D" id="3.30.10.20">
    <property type="match status" value="4"/>
</dbReference>
<keyword evidence="3" id="KW-0547">Nucleotide-binding</keyword>
<keyword evidence="2" id="KW-0808">Transferase</keyword>
<evidence type="ECO:0000256" key="4">
    <source>
        <dbReference type="ARBA" id="ARBA00022777"/>
    </source>
</evidence>
<feature type="domain" description="PASTA" evidence="9">
    <location>
        <begin position="663"/>
        <end position="729"/>
    </location>
</feature>
<evidence type="ECO:0000259" key="9">
    <source>
        <dbReference type="PROSITE" id="PS51178"/>
    </source>
</evidence>
<evidence type="ECO:0000259" key="8">
    <source>
        <dbReference type="PROSITE" id="PS50011"/>
    </source>
</evidence>
<dbReference type="PANTHER" id="PTHR24350">
    <property type="entry name" value="SERINE/THREONINE-PROTEIN KINASE IAL-RELATED"/>
    <property type="match status" value="1"/>
</dbReference>
<dbReference type="Proteomes" id="UP000216454">
    <property type="component" value="Unassembled WGS sequence"/>
</dbReference>
<dbReference type="InterPro" id="IPR000719">
    <property type="entry name" value="Prot_kinase_dom"/>
</dbReference>
<dbReference type="SMART" id="SM00220">
    <property type="entry name" value="S_TKc"/>
    <property type="match status" value="1"/>
</dbReference>
<evidence type="ECO:0000256" key="3">
    <source>
        <dbReference type="ARBA" id="ARBA00022741"/>
    </source>
</evidence>
<dbReference type="InterPro" id="IPR008271">
    <property type="entry name" value="Ser/Thr_kinase_AS"/>
</dbReference>
<evidence type="ECO:0000313" key="10">
    <source>
        <dbReference type="EMBL" id="OZG49671.1"/>
    </source>
</evidence>
<evidence type="ECO:0000256" key="5">
    <source>
        <dbReference type="ARBA" id="ARBA00022840"/>
    </source>
</evidence>
<dbReference type="Gene3D" id="1.10.510.10">
    <property type="entry name" value="Transferase(Phosphotransferase) domain 1"/>
    <property type="match status" value="1"/>
</dbReference>
<dbReference type="Pfam" id="PF03793">
    <property type="entry name" value="PASTA"/>
    <property type="match status" value="3"/>
</dbReference>
<gene>
    <name evidence="10" type="ORF">PSSU_1495</name>
</gene>
<dbReference type="InterPro" id="IPR011009">
    <property type="entry name" value="Kinase-like_dom_sf"/>
</dbReference>
<dbReference type="SMART" id="SM00740">
    <property type="entry name" value="PASTA"/>
    <property type="match status" value="4"/>
</dbReference>
<dbReference type="CDD" id="cd14014">
    <property type="entry name" value="STKc_PknB_like"/>
    <property type="match status" value="1"/>
</dbReference>
<dbReference type="EMBL" id="MWWQ01000014">
    <property type="protein sequence ID" value="OZG49671.1"/>
    <property type="molecule type" value="Genomic_DNA"/>
</dbReference>
<feature type="domain" description="PASTA" evidence="9">
    <location>
        <begin position="730"/>
        <end position="800"/>
    </location>
</feature>
<feature type="transmembrane region" description="Helical" evidence="7">
    <location>
        <begin position="481"/>
        <end position="502"/>
    </location>
</feature>
<keyword evidence="7" id="KW-0472">Membrane</keyword>
<keyword evidence="7" id="KW-1133">Transmembrane helix</keyword>
<feature type="compositionally biased region" description="Low complexity" evidence="6">
    <location>
        <begin position="340"/>
        <end position="360"/>
    </location>
</feature>
<dbReference type="PROSITE" id="PS51178">
    <property type="entry name" value="PASTA"/>
    <property type="match status" value="2"/>
</dbReference>
<keyword evidence="1 10" id="KW-0723">Serine/threonine-protein kinase</keyword>
<evidence type="ECO:0000256" key="1">
    <source>
        <dbReference type="ARBA" id="ARBA00022527"/>
    </source>
</evidence>
<dbReference type="SUPFAM" id="SSF56112">
    <property type="entry name" value="Protein kinase-like (PK-like)"/>
    <property type="match status" value="1"/>
</dbReference>
<dbReference type="Gene3D" id="3.30.200.20">
    <property type="entry name" value="Phosphorylase Kinase, domain 1"/>
    <property type="match status" value="1"/>
</dbReference>
<evidence type="ECO:0000256" key="6">
    <source>
        <dbReference type="SAM" id="MobiDB-lite"/>
    </source>
</evidence>
<name>A0A261ES49_9BIFI</name>
<feature type="region of interest" description="Disordered" evidence="6">
    <location>
        <begin position="1"/>
        <end position="32"/>
    </location>
</feature>
<keyword evidence="4 10" id="KW-0418">Kinase</keyword>
<evidence type="ECO:0000256" key="2">
    <source>
        <dbReference type="ARBA" id="ARBA00022679"/>
    </source>
</evidence>
<dbReference type="CDD" id="cd06577">
    <property type="entry name" value="PASTA_pknB"/>
    <property type="match status" value="4"/>
</dbReference>
<proteinExistence type="predicted"/>
<dbReference type="GO" id="GO:0005524">
    <property type="term" value="F:ATP binding"/>
    <property type="evidence" value="ECO:0007669"/>
    <property type="project" value="UniProtKB-KW"/>
</dbReference>
<protein>
    <submittedName>
        <fullName evidence="10">Serine/threonine protein kinase</fullName>
    </submittedName>
</protein>
<keyword evidence="7" id="KW-0812">Transmembrane</keyword>
<dbReference type="Pfam" id="PF00069">
    <property type="entry name" value="Pkinase"/>
    <property type="match status" value="1"/>
</dbReference>
<accession>A0A261ES49</accession>
<feature type="compositionally biased region" description="Low complexity" evidence="6">
    <location>
        <begin position="380"/>
        <end position="400"/>
    </location>
</feature>
<dbReference type="AlphaFoldDB" id="A0A261ES49"/>
<keyword evidence="11" id="KW-1185">Reference proteome</keyword>
<dbReference type="InterPro" id="IPR030616">
    <property type="entry name" value="Aur-like"/>
</dbReference>
<keyword evidence="5" id="KW-0067">ATP-binding</keyword>
<reference evidence="10 11" key="1">
    <citation type="journal article" date="2017" name="BMC Genomics">
        <title>Comparative genomic and phylogenomic analyses of the Bifidobacteriaceae family.</title>
        <authorList>
            <person name="Lugli G.A."/>
            <person name="Milani C."/>
            <person name="Turroni F."/>
            <person name="Duranti S."/>
            <person name="Mancabelli L."/>
            <person name="Mangifesta M."/>
            <person name="Ferrario C."/>
            <person name="Modesto M."/>
            <person name="Mattarelli P."/>
            <person name="Jiri K."/>
            <person name="van Sinderen D."/>
            <person name="Ventura M."/>
        </authorList>
    </citation>
    <scope>NUCLEOTIDE SEQUENCE [LARGE SCALE GENOMIC DNA]</scope>
    <source>
        <strain evidence="10 11">DSM 24744</strain>
    </source>
</reference>
<evidence type="ECO:0000313" key="11">
    <source>
        <dbReference type="Proteomes" id="UP000216454"/>
    </source>
</evidence>
<organism evidence="10 11">
    <name type="scientific">Pseudoscardovia suis</name>
    <dbReference type="NCBI Taxonomy" id="987063"/>
    <lineage>
        <taxon>Bacteria</taxon>
        <taxon>Bacillati</taxon>
        <taxon>Actinomycetota</taxon>
        <taxon>Actinomycetes</taxon>
        <taxon>Bifidobacteriales</taxon>
        <taxon>Bifidobacteriaceae</taxon>
        <taxon>Pseudoscardovia</taxon>
    </lineage>
</organism>
<dbReference type="InterPro" id="IPR005543">
    <property type="entry name" value="PASTA_dom"/>
</dbReference>